<dbReference type="GO" id="GO:0019646">
    <property type="term" value="P:aerobic electron transport chain"/>
    <property type="evidence" value="ECO:0007669"/>
    <property type="project" value="TreeGrafter"/>
</dbReference>
<keyword evidence="3" id="KW-0285">Flavoprotein</keyword>
<accession>B8KXS2</accession>
<comment type="cofactor">
    <cofactor evidence="1">
        <name>FAD</name>
        <dbReference type="ChEBI" id="CHEBI:57692"/>
    </cofactor>
</comment>
<evidence type="ECO:0000256" key="3">
    <source>
        <dbReference type="ARBA" id="ARBA00022630"/>
    </source>
</evidence>
<dbReference type="AlphaFoldDB" id="B8KXS2"/>
<dbReference type="OrthoDB" id="9781621at2"/>
<dbReference type="GO" id="GO:0003955">
    <property type="term" value="F:NAD(P)H dehydrogenase (quinone) activity"/>
    <property type="evidence" value="ECO:0007669"/>
    <property type="project" value="TreeGrafter"/>
</dbReference>
<feature type="domain" description="FAD/NAD(P)-binding" evidence="6">
    <location>
        <begin position="4"/>
        <end position="294"/>
    </location>
</feature>
<dbReference type="STRING" id="565045.NOR51B_304"/>
<dbReference type="Proteomes" id="UP000004699">
    <property type="component" value="Unassembled WGS sequence"/>
</dbReference>
<dbReference type="PRINTS" id="PR00411">
    <property type="entry name" value="PNDRDTASEI"/>
</dbReference>
<keyword evidence="5" id="KW-0560">Oxidoreductase</keyword>
<keyword evidence="8" id="KW-1185">Reference proteome</keyword>
<comment type="similarity">
    <text evidence="2">Belongs to the NADH dehydrogenase family.</text>
</comment>
<dbReference type="SUPFAM" id="SSF51905">
    <property type="entry name" value="FAD/NAD(P)-binding domain"/>
    <property type="match status" value="1"/>
</dbReference>
<evidence type="ECO:0000256" key="1">
    <source>
        <dbReference type="ARBA" id="ARBA00001974"/>
    </source>
</evidence>
<evidence type="ECO:0000313" key="8">
    <source>
        <dbReference type="Proteomes" id="UP000004699"/>
    </source>
</evidence>
<organism evidence="7 8">
    <name type="scientific">Luminiphilus syltensis NOR5-1B</name>
    <dbReference type="NCBI Taxonomy" id="565045"/>
    <lineage>
        <taxon>Bacteria</taxon>
        <taxon>Pseudomonadati</taxon>
        <taxon>Pseudomonadota</taxon>
        <taxon>Gammaproteobacteria</taxon>
        <taxon>Cellvibrionales</taxon>
        <taxon>Halieaceae</taxon>
        <taxon>Luminiphilus</taxon>
    </lineage>
</organism>
<dbReference type="RefSeq" id="WP_009019115.1">
    <property type="nucleotide sequence ID" value="NZ_DS999411.1"/>
</dbReference>
<evidence type="ECO:0000313" key="7">
    <source>
        <dbReference type="EMBL" id="EED34367.1"/>
    </source>
</evidence>
<evidence type="ECO:0000256" key="2">
    <source>
        <dbReference type="ARBA" id="ARBA00005272"/>
    </source>
</evidence>
<proteinExistence type="inferred from homology"/>
<evidence type="ECO:0000256" key="4">
    <source>
        <dbReference type="ARBA" id="ARBA00022827"/>
    </source>
</evidence>
<keyword evidence="4" id="KW-0274">FAD</keyword>
<dbReference type="InterPro" id="IPR051169">
    <property type="entry name" value="NADH-Q_oxidoreductase"/>
</dbReference>
<evidence type="ECO:0000259" key="6">
    <source>
        <dbReference type="Pfam" id="PF07992"/>
    </source>
</evidence>
<reference evidence="8" key="1">
    <citation type="journal article" date="2013" name="BMC Microbiol.">
        <title>Taxonomy and evolution of bacteriochlorophyll a-containing members of the OM60/NOR5 clade of marine gammaproteobacteria: description of Luminiphilus syltensis gen. nov., sp. nov., reclassification of Haliea rubra as Pseudohaliea rubra gen. nov., comb. nov., and emendation of Chromatocurvus halotolerans.</title>
        <authorList>
            <person name="Spring S."/>
            <person name="Riedel T."/>
            <person name="Sproer C."/>
            <person name="Yan S."/>
            <person name="Harder J."/>
            <person name="Fuchs B.M."/>
        </authorList>
    </citation>
    <scope>NUCLEOTIDE SEQUENCE [LARGE SCALE GENOMIC DNA]</scope>
    <source>
        <strain evidence="8">NOR51-B</strain>
    </source>
</reference>
<dbReference type="Pfam" id="PF07992">
    <property type="entry name" value="Pyr_redox_2"/>
    <property type="match status" value="1"/>
</dbReference>
<dbReference type="PROSITE" id="PS51257">
    <property type="entry name" value="PROKAR_LIPOPROTEIN"/>
    <property type="match status" value="1"/>
</dbReference>
<name>B8KXS2_9GAMM</name>
<dbReference type="eggNOG" id="COG1252">
    <property type="taxonomic scope" value="Bacteria"/>
</dbReference>
<protein>
    <recommendedName>
        <fullName evidence="6">FAD/NAD(P)-binding domain-containing protein</fullName>
    </recommendedName>
</protein>
<dbReference type="PANTHER" id="PTHR42913">
    <property type="entry name" value="APOPTOSIS-INDUCING FACTOR 1"/>
    <property type="match status" value="1"/>
</dbReference>
<evidence type="ECO:0000256" key="5">
    <source>
        <dbReference type="ARBA" id="ARBA00023002"/>
    </source>
</evidence>
<sequence>MKPKVVVLGGGFAGLSCALRLPASEFDVVLVDQRAEFEFLPAIHELLSGMKTKRALRLPLKPILETRGHQFRRGIVGSIDTGHRCVVLQRGRIAYDYLVLALGAADADFGVAGVSEHAFRFKSVDQCAALGRQVARQVRDRGSTRITIVGGGLEGVEACGELLRAYRNYAIDIRVIERSGRLLPAAPKAVSEHLHHQCEYHGVTLVLGEEVRRVMPKTIELGNGKRRRSDVTIWTGGAIPKPLFADSGLSYGKNWVDVTERLQHCDDESIYVLGDSAGLPQPLSKQAYHAIDMGEFCADDLQRRIAGRRRRVFKPSKKPQLVAFGDLDTLLIGDRMVLAGPSLGVLKEAIYQGVMVQLDGRAALPRLKGLVTRGVGLPSRLDWPVPSLSALGQRASLKKLA</sequence>
<dbReference type="PANTHER" id="PTHR42913:SF3">
    <property type="entry name" value="64 KDA MITOCHONDRIAL NADH DEHYDROGENASE (EUROFUNG)"/>
    <property type="match status" value="1"/>
</dbReference>
<dbReference type="InterPro" id="IPR036188">
    <property type="entry name" value="FAD/NAD-bd_sf"/>
</dbReference>
<dbReference type="Gene3D" id="3.50.50.100">
    <property type="match status" value="1"/>
</dbReference>
<gene>
    <name evidence="7" type="ORF">NOR51B_304</name>
</gene>
<dbReference type="InterPro" id="IPR023753">
    <property type="entry name" value="FAD/NAD-binding_dom"/>
</dbReference>
<dbReference type="PRINTS" id="PR00368">
    <property type="entry name" value="FADPNR"/>
</dbReference>
<dbReference type="HOGENOM" id="CLU_021377_7_2_6"/>
<dbReference type="EMBL" id="DS999411">
    <property type="protein sequence ID" value="EED34367.1"/>
    <property type="molecule type" value="Genomic_DNA"/>
</dbReference>